<feature type="region of interest" description="Disordered" evidence="1">
    <location>
        <begin position="15"/>
        <end position="34"/>
    </location>
</feature>
<protein>
    <submittedName>
        <fullName evidence="2">Uncharacterized protein</fullName>
    </submittedName>
</protein>
<feature type="compositionally biased region" description="Polar residues" evidence="1">
    <location>
        <begin position="77"/>
        <end position="92"/>
    </location>
</feature>
<accession>A0AAV4XTQ8</accession>
<feature type="compositionally biased region" description="Basic and acidic residues" evidence="1">
    <location>
        <begin position="22"/>
        <end position="34"/>
    </location>
</feature>
<dbReference type="EMBL" id="BPLR01018260">
    <property type="protein sequence ID" value="GIY98117.1"/>
    <property type="molecule type" value="Genomic_DNA"/>
</dbReference>
<reference evidence="2 3" key="1">
    <citation type="submission" date="2021-06" db="EMBL/GenBank/DDBJ databases">
        <title>Caerostris extrusa draft genome.</title>
        <authorList>
            <person name="Kono N."/>
            <person name="Arakawa K."/>
        </authorList>
    </citation>
    <scope>NUCLEOTIDE SEQUENCE [LARGE SCALE GENOMIC DNA]</scope>
</reference>
<organism evidence="2 3">
    <name type="scientific">Caerostris extrusa</name>
    <name type="common">Bark spider</name>
    <name type="synonym">Caerostris bankana</name>
    <dbReference type="NCBI Taxonomy" id="172846"/>
    <lineage>
        <taxon>Eukaryota</taxon>
        <taxon>Metazoa</taxon>
        <taxon>Ecdysozoa</taxon>
        <taxon>Arthropoda</taxon>
        <taxon>Chelicerata</taxon>
        <taxon>Arachnida</taxon>
        <taxon>Araneae</taxon>
        <taxon>Araneomorphae</taxon>
        <taxon>Entelegynae</taxon>
        <taxon>Araneoidea</taxon>
        <taxon>Araneidae</taxon>
        <taxon>Caerostris</taxon>
    </lineage>
</organism>
<proteinExistence type="predicted"/>
<evidence type="ECO:0000313" key="3">
    <source>
        <dbReference type="Proteomes" id="UP001054945"/>
    </source>
</evidence>
<comment type="caution">
    <text evidence="2">The sequence shown here is derived from an EMBL/GenBank/DDBJ whole genome shotgun (WGS) entry which is preliminary data.</text>
</comment>
<keyword evidence="3" id="KW-1185">Reference proteome</keyword>
<feature type="compositionally biased region" description="Low complexity" evidence="1">
    <location>
        <begin position="93"/>
        <end position="108"/>
    </location>
</feature>
<evidence type="ECO:0000256" key="1">
    <source>
        <dbReference type="SAM" id="MobiDB-lite"/>
    </source>
</evidence>
<name>A0AAV4XTQ8_CAEEX</name>
<evidence type="ECO:0000313" key="2">
    <source>
        <dbReference type="EMBL" id="GIY98117.1"/>
    </source>
</evidence>
<sequence length="114" mass="13020">MLNHLCPAFLLSRSKRSGPRCFCDKESSSNKEKGSLSVRTFRNYSFSDNEEPFLPLTTEIRTESTRDNRRIPDDICSPSSTNRDFSPSNDQMSLTRGTLSRSTSSKSSAFWRIR</sequence>
<dbReference type="Proteomes" id="UP001054945">
    <property type="component" value="Unassembled WGS sequence"/>
</dbReference>
<feature type="region of interest" description="Disordered" evidence="1">
    <location>
        <begin position="63"/>
        <end position="114"/>
    </location>
</feature>
<gene>
    <name evidence="2" type="ORF">CEXT_104861</name>
</gene>
<dbReference type="AlphaFoldDB" id="A0AAV4XTQ8"/>
<feature type="compositionally biased region" description="Basic and acidic residues" evidence="1">
    <location>
        <begin position="63"/>
        <end position="73"/>
    </location>
</feature>